<dbReference type="InterPro" id="IPR050278">
    <property type="entry name" value="Serine_Prot_S9B/DPPIV"/>
</dbReference>
<dbReference type="AlphaFoldDB" id="A0A3Q3XGW3"/>
<dbReference type="Gene3D" id="3.40.50.1820">
    <property type="entry name" value="alpha/beta hydrolase"/>
    <property type="match status" value="1"/>
</dbReference>
<accession>A0A3Q3XGW3</accession>
<evidence type="ECO:0000259" key="2">
    <source>
        <dbReference type="Pfam" id="PF00326"/>
    </source>
</evidence>
<protein>
    <recommendedName>
        <fullName evidence="6">Dipeptidyl peptidase like 10</fullName>
    </recommendedName>
</protein>
<sequence>QEQSSAFSISFLFLQDLGGVSPPQRNWKGIAIALLVILVVCSLITMSVILLTPGNTHDTKLTVEDLFKPEFKVHDPEAKWINDSEVIYRNSDGHVIKFNILTNETEIVLTNTTFVSTCWSYSVSPDLKYVLFAYDVKQVYRHSYMASYSIYNIHTREVWELDPPEVVNSVLQYAAWGVQGQQLIYIFENNIYYQSDVKSNSLRLTSSGKEGVIFNGIADWLYEEEILQTHVAHWWSPDGERLAFLVLNDSLVPNMVLPRFTGMTYPKGKQYPYPKAGQPNPAVKLYVVNLYGPTHTLELMPPETLKLREHYVTMVKWISKTKASVRWLNRAQNISILTVCDTTTGACVTVSGVELIHFCSLQNQEPVFSKDGSRFFLTVPVKQGGRGEFHHIAMFTTQFRADQNEVRHLTSGNWEATRIVAYDENADNLYFLSTEGSPRRRQLFGVKTVGLFPRRCLTCELNKAHCLYFDADISPTNQHVILHCKGRPSSASDPNHQLSISYPPYFSDSRHYGLLLLVDSAPGGQAVTDRFSLSWDSVLVSSDSIVVAQLDGRGSGFQGQRILHEVHQRLGTVDVQDQIAAVEYVHVLTLSAFHLGYGAYITLMMLKSTDSIFKCACAMSPVTDWKLYGESRILLHTGHIYQPIISLLFLISSQFSSVLQNVQALREQTLMLVHGTADANIHFQHTAELVKNLVKVGANYSMQIYPDEGHFLSRQSRQHLYATLTSFYRECLKEELTPLPDEEEEEEE</sequence>
<dbReference type="PANTHER" id="PTHR11731:SF21">
    <property type="entry name" value="INACTIVE DIPEPTIDYL PEPTIDASE 10"/>
    <property type="match status" value="1"/>
</dbReference>
<dbReference type="Proteomes" id="UP000261620">
    <property type="component" value="Unplaced"/>
</dbReference>
<dbReference type="Gene3D" id="2.140.10.30">
    <property type="entry name" value="Dipeptidylpeptidase IV, N-terminal domain"/>
    <property type="match status" value="1"/>
</dbReference>
<feature type="domain" description="Peptidase S9 prolyl oligopeptidase catalytic" evidence="2">
    <location>
        <begin position="532"/>
        <end position="734"/>
    </location>
</feature>
<dbReference type="Ensembl" id="ENSMMOT00000025835.1">
    <property type="protein sequence ID" value="ENSMMOP00000025409.1"/>
    <property type="gene ID" value="ENSMMOG00000019287.1"/>
</dbReference>
<keyword evidence="5" id="KW-1185">Reference proteome</keyword>
<dbReference type="GO" id="GO:0008236">
    <property type="term" value="F:serine-type peptidase activity"/>
    <property type="evidence" value="ECO:0007669"/>
    <property type="project" value="InterPro"/>
</dbReference>
<evidence type="ECO:0008006" key="6">
    <source>
        <dbReference type="Google" id="ProtNLM"/>
    </source>
</evidence>
<dbReference type="GO" id="GO:0008076">
    <property type="term" value="C:voltage-gated potassium channel complex"/>
    <property type="evidence" value="ECO:0007669"/>
    <property type="project" value="TreeGrafter"/>
</dbReference>
<feature type="transmembrane region" description="Helical" evidence="1">
    <location>
        <begin position="30"/>
        <end position="51"/>
    </location>
</feature>
<dbReference type="GO" id="GO:1901379">
    <property type="term" value="P:regulation of potassium ion transmembrane transport"/>
    <property type="evidence" value="ECO:0007669"/>
    <property type="project" value="TreeGrafter"/>
</dbReference>
<evidence type="ECO:0000313" key="5">
    <source>
        <dbReference type="Proteomes" id="UP000261620"/>
    </source>
</evidence>
<name>A0A3Q3XGW3_MOLML</name>
<dbReference type="SUPFAM" id="SSF53474">
    <property type="entry name" value="alpha/beta-Hydrolases"/>
    <property type="match status" value="1"/>
</dbReference>
<organism evidence="4 5">
    <name type="scientific">Mola mola</name>
    <name type="common">Ocean sunfish</name>
    <name type="synonym">Tetraodon mola</name>
    <dbReference type="NCBI Taxonomy" id="94237"/>
    <lineage>
        <taxon>Eukaryota</taxon>
        <taxon>Metazoa</taxon>
        <taxon>Chordata</taxon>
        <taxon>Craniata</taxon>
        <taxon>Vertebrata</taxon>
        <taxon>Euteleostomi</taxon>
        <taxon>Actinopterygii</taxon>
        <taxon>Neopterygii</taxon>
        <taxon>Teleostei</taxon>
        <taxon>Neoteleostei</taxon>
        <taxon>Acanthomorphata</taxon>
        <taxon>Eupercaria</taxon>
        <taxon>Tetraodontiformes</taxon>
        <taxon>Molidae</taxon>
        <taxon>Mola</taxon>
    </lineage>
</organism>
<reference evidence="4" key="2">
    <citation type="submission" date="2025-09" db="UniProtKB">
        <authorList>
            <consortium name="Ensembl"/>
        </authorList>
    </citation>
    <scope>IDENTIFICATION</scope>
</reference>
<keyword evidence="1" id="KW-0812">Transmembrane</keyword>
<evidence type="ECO:0000259" key="3">
    <source>
        <dbReference type="Pfam" id="PF00930"/>
    </source>
</evidence>
<dbReference type="PANTHER" id="PTHR11731">
    <property type="entry name" value="PROTEASE FAMILY S9B,C DIPEPTIDYL-PEPTIDASE IV-RELATED"/>
    <property type="match status" value="1"/>
</dbReference>
<keyword evidence="1" id="KW-0472">Membrane</keyword>
<dbReference type="GO" id="GO:0006508">
    <property type="term" value="P:proteolysis"/>
    <property type="evidence" value="ECO:0007669"/>
    <property type="project" value="InterPro"/>
</dbReference>
<dbReference type="OMA" id="YTSTEHH"/>
<evidence type="ECO:0000256" key="1">
    <source>
        <dbReference type="SAM" id="Phobius"/>
    </source>
</evidence>
<dbReference type="InterPro" id="IPR002469">
    <property type="entry name" value="Peptidase_S9B_N"/>
</dbReference>
<dbReference type="STRING" id="94237.ENSMMOP00000025409"/>
<dbReference type="InterPro" id="IPR001375">
    <property type="entry name" value="Peptidase_S9_cat"/>
</dbReference>
<feature type="domain" description="Dipeptidylpeptidase IV N-terminal" evidence="3">
    <location>
        <begin position="124"/>
        <end position="486"/>
    </location>
</feature>
<keyword evidence="1" id="KW-1133">Transmembrane helix</keyword>
<dbReference type="Pfam" id="PF00930">
    <property type="entry name" value="DPPIV_N"/>
    <property type="match status" value="1"/>
</dbReference>
<dbReference type="Pfam" id="PF00326">
    <property type="entry name" value="Peptidase_S9"/>
    <property type="match status" value="1"/>
</dbReference>
<evidence type="ECO:0000313" key="4">
    <source>
        <dbReference type="Ensembl" id="ENSMMOP00000025409.1"/>
    </source>
</evidence>
<proteinExistence type="predicted"/>
<reference evidence="4" key="1">
    <citation type="submission" date="2025-08" db="UniProtKB">
        <authorList>
            <consortium name="Ensembl"/>
        </authorList>
    </citation>
    <scope>IDENTIFICATION</scope>
</reference>
<dbReference type="SUPFAM" id="SSF82171">
    <property type="entry name" value="DPP6 N-terminal domain-like"/>
    <property type="match status" value="1"/>
</dbReference>
<dbReference type="InterPro" id="IPR029058">
    <property type="entry name" value="AB_hydrolase_fold"/>
</dbReference>
<dbReference type="GO" id="GO:0015459">
    <property type="term" value="F:potassium channel regulator activity"/>
    <property type="evidence" value="ECO:0007669"/>
    <property type="project" value="TreeGrafter"/>
</dbReference>